<dbReference type="OrthoDB" id="4309428at2"/>
<evidence type="ECO:0000313" key="3">
    <source>
        <dbReference type="Proteomes" id="UP000054241"/>
    </source>
</evidence>
<keyword evidence="1" id="KW-0472">Membrane</keyword>
<feature type="transmembrane region" description="Helical" evidence="1">
    <location>
        <begin position="38"/>
        <end position="57"/>
    </location>
</feature>
<accession>A0A101NMM2</accession>
<proteinExistence type="predicted"/>
<sequence length="95" mass="9398">MSAPIAPGRNDSPAVALGPTSLVLGALAAVGAWPSLMLAVLPWSFIAGPLAVTFGLAGMHYARQGIGRMWTAVAGTTLGAIGVAGFLILITALAA</sequence>
<dbReference type="EMBL" id="LMWL01000023">
    <property type="protein sequence ID" value="KUM96060.1"/>
    <property type="molecule type" value="Genomic_DNA"/>
</dbReference>
<evidence type="ECO:0000256" key="1">
    <source>
        <dbReference type="SAM" id="Phobius"/>
    </source>
</evidence>
<comment type="caution">
    <text evidence="2">The sequence shown here is derived from an EMBL/GenBank/DDBJ whole genome shotgun (WGS) entry which is preliminary data.</text>
</comment>
<keyword evidence="1" id="KW-0812">Transmembrane</keyword>
<dbReference type="RefSeq" id="WP_066997300.1">
    <property type="nucleotide sequence ID" value="NZ_BNDU01000003.1"/>
</dbReference>
<feature type="transmembrane region" description="Helical" evidence="1">
    <location>
        <begin position="69"/>
        <end position="94"/>
    </location>
</feature>
<keyword evidence="1" id="KW-1133">Transmembrane helix</keyword>
<reference evidence="2 3" key="1">
    <citation type="submission" date="2015-10" db="EMBL/GenBank/DDBJ databases">
        <title>Draft genome sequence of Streptomyces cellostaticus DSM 40189, type strain for the species Streptomyces cellostaticus.</title>
        <authorList>
            <person name="Ruckert C."/>
            <person name="Winkler A."/>
            <person name="Kalinowski J."/>
            <person name="Kampfer P."/>
            <person name="Glaeser S."/>
        </authorList>
    </citation>
    <scope>NUCLEOTIDE SEQUENCE [LARGE SCALE GENOMIC DNA]</scope>
    <source>
        <strain evidence="2 3">DSM 40189</strain>
    </source>
</reference>
<organism evidence="2 3">
    <name type="scientific">Streptomyces cellostaticus</name>
    <dbReference type="NCBI Taxonomy" id="67285"/>
    <lineage>
        <taxon>Bacteria</taxon>
        <taxon>Bacillati</taxon>
        <taxon>Actinomycetota</taxon>
        <taxon>Actinomycetes</taxon>
        <taxon>Kitasatosporales</taxon>
        <taxon>Streptomycetaceae</taxon>
        <taxon>Streptomyces</taxon>
    </lineage>
</organism>
<dbReference type="AlphaFoldDB" id="A0A101NMM2"/>
<evidence type="ECO:0000313" key="2">
    <source>
        <dbReference type="EMBL" id="KUM96060.1"/>
    </source>
</evidence>
<dbReference type="Proteomes" id="UP000054241">
    <property type="component" value="Unassembled WGS sequence"/>
</dbReference>
<name>A0A101NMM2_9ACTN</name>
<gene>
    <name evidence="2" type="ORF">AQI88_13530</name>
</gene>
<protein>
    <submittedName>
        <fullName evidence="2">Uncharacterized protein</fullName>
    </submittedName>
</protein>
<keyword evidence="3" id="KW-1185">Reference proteome</keyword>